<accession>A0A7J7KZJ4</accession>
<dbReference type="PANTHER" id="PTHR31973:SF93">
    <property type="entry name" value="OS01G0595300 PROTEIN"/>
    <property type="match status" value="1"/>
</dbReference>
<evidence type="ECO:0000313" key="2">
    <source>
        <dbReference type="EMBL" id="KAF6135795.1"/>
    </source>
</evidence>
<gene>
    <name evidence="2" type="ORF">GIB67_028651</name>
</gene>
<feature type="non-terminal residue" evidence="2">
    <location>
        <position position="292"/>
    </location>
</feature>
<evidence type="ECO:0000313" key="3">
    <source>
        <dbReference type="Proteomes" id="UP000541444"/>
    </source>
</evidence>
<dbReference type="AlphaFoldDB" id="A0A7J7KZJ4"/>
<dbReference type="InterPro" id="IPR004332">
    <property type="entry name" value="Transposase_MuDR"/>
</dbReference>
<dbReference type="OrthoDB" id="1247720at2759"/>
<dbReference type="Pfam" id="PF03108">
    <property type="entry name" value="DBD_Tnp_Mut"/>
    <property type="match status" value="1"/>
</dbReference>
<keyword evidence="3" id="KW-1185">Reference proteome</keyword>
<organism evidence="2 3">
    <name type="scientific">Kingdonia uniflora</name>
    <dbReference type="NCBI Taxonomy" id="39325"/>
    <lineage>
        <taxon>Eukaryota</taxon>
        <taxon>Viridiplantae</taxon>
        <taxon>Streptophyta</taxon>
        <taxon>Embryophyta</taxon>
        <taxon>Tracheophyta</taxon>
        <taxon>Spermatophyta</taxon>
        <taxon>Magnoliopsida</taxon>
        <taxon>Ranunculales</taxon>
        <taxon>Circaeasteraceae</taxon>
        <taxon>Kingdonia</taxon>
    </lineage>
</organism>
<evidence type="ECO:0000259" key="1">
    <source>
        <dbReference type="Pfam" id="PF03108"/>
    </source>
</evidence>
<reference evidence="2 3" key="1">
    <citation type="journal article" date="2020" name="IScience">
        <title>Genome Sequencing of the Endangered Kingdonia uniflora (Circaeasteraceae, Ranunculales) Reveals Potential Mechanisms of Evolutionary Specialization.</title>
        <authorList>
            <person name="Sun Y."/>
            <person name="Deng T."/>
            <person name="Zhang A."/>
            <person name="Moore M.J."/>
            <person name="Landis J.B."/>
            <person name="Lin N."/>
            <person name="Zhang H."/>
            <person name="Zhang X."/>
            <person name="Huang J."/>
            <person name="Zhang X."/>
            <person name="Sun H."/>
            <person name="Wang H."/>
        </authorList>
    </citation>
    <scope>NUCLEOTIDE SEQUENCE [LARGE SCALE GENOMIC DNA]</scope>
    <source>
        <strain evidence="2">TB1705</strain>
        <tissue evidence="2">Leaf</tissue>
    </source>
</reference>
<dbReference type="PANTHER" id="PTHR31973">
    <property type="entry name" value="POLYPROTEIN, PUTATIVE-RELATED"/>
    <property type="match status" value="1"/>
</dbReference>
<proteinExistence type="predicted"/>
<name>A0A7J7KZJ4_9MAGN</name>
<comment type="caution">
    <text evidence="2">The sequence shown here is derived from an EMBL/GenBank/DDBJ whole genome shotgun (WGS) entry which is preliminary data.</text>
</comment>
<protein>
    <recommendedName>
        <fullName evidence="1">Transposase MuDR plant domain-containing protein</fullName>
    </recommendedName>
</protein>
<feature type="domain" description="Transposase MuDR plant" evidence="1">
    <location>
        <begin position="146"/>
        <end position="207"/>
    </location>
</feature>
<dbReference type="EMBL" id="JACGCM010002779">
    <property type="protein sequence ID" value="KAF6135795.1"/>
    <property type="molecule type" value="Genomic_DNA"/>
</dbReference>
<dbReference type="Proteomes" id="UP000541444">
    <property type="component" value="Unassembled WGS sequence"/>
</dbReference>
<sequence length="292" mass="33607">FGPFVDDENDSFKIICTAIPPSNESRIPQSNVHLSNESVLTNVHQSNEPFQTIPTNVPHSNKLFIPQSSIHLTNEPVLTNVSPSNEPMLTNVPLSIEPETIIGKTKPSTEFWFEPQPKYVKDLLDFWFKLPAYTEDPYDFSKEFNIGNLYRDRIELKNHIRAYAAANKFNLEHVLSNEYKIVVRCKGHKFYWRIYATRLVDSGIFRVSTYCSVHTCIRVETEGGNAYKAASSRWVASIIKQKLQKDPNYKPSRIIDDIQTHHNIDVTYNLAWRAKEKAHAEVSSLYMSFVLP</sequence>